<sequence length="116" mass="12212">MSRPHEVCFFSSGALPLGAWDAGPSSLSRGLALEPGSSIPRLSELAGLWSGAFRSAAAPDVSPAQDDSLVALRINISNESEHRMTAVTFTISLPKTKRQIMLTSGDEKGILGNSTN</sequence>
<dbReference type="EMBL" id="OZ035842">
    <property type="protein sequence ID" value="CAL1595399.1"/>
    <property type="molecule type" value="Genomic_DNA"/>
</dbReference>
<name>A0AAV2L4N2_KNICA</name>
<dbReference type="AlphaFoldDB" id="A0AAV2L4N2"/>
<accession>A0AAV2L4N2</accession>
<proteinExistence type="predicted"/>
<reference evidence="1 2" key="1">
    <citation type="submission" date="2024-04" db="EMBL/GenBank/DDBJ databases">
        <authorList>
            <person name="Waldvogel A.-M."/>
            <person name="Schoenle A."/>
        </authorList>
    </citation>
    <scope>NUCLEOTIDE SEQUENCE [LARGE SCALE GENOMIC DNA]</scope>
</reference>
<organism evidence="1 2">
    <name type="scientific">Knipowitschia caucasica</name>
    <name type="common">Caucasian dwarf goby</name>
    <name type="synonym">Pomatoschistus caucasicus</name>
    <dbReference type="NCBI Taxonomy" id="637954"/>
    <lineage>
        <taxon>Eukaryota</taxon>
        <taxon>Metazoa</taxon>
        <taxon>Chordata</taxon>
        <taxon>Craniata</taxon>
        <taxon>Vertebrata</taxon>
        <taxon>Euteleostomi</taxon>
        <taxon>Actinopterygii</taxon>
        <taxon>Neopterygii</taxon>
        <taxon>Teleostei</taxon>
        <taxon>Neoteleostei</taxon>
        <taxon>Acanthomorphata</taxon>
        <taxon>Gobiaria</taxon>
        <taxon>Gobiiformes</taxon>
        <taxon>Gobioidei</taxon>
        <taxon>Gobiidae</taxon>
        <taxon>Gobiinae</taxon>
        <taxon>Knipowitschia</taxon>
    </lineage>
</organism>
<evidence type="ECO:0000313" key="1">
    <source>
        <dbReference type="EMBL" id="CAL1595399.1"/>
    </source>
</evidence>
<keyword evidence="2" id="KW-1185">Reference proteome</keyword>
<gene>
    <name evidence="1" type="ORF">KC01_LOCUS24210</name>
</gene>
<dbReference type="Proteomes" id="UP001497482">
    <property type="component" value="Chromosome 20"/>
</dbReference>
<evidence type="ECO:0000313" key="2">
    <source>
        <dbReference type="Proteomes" id="UP001497482"/>
    </source>
</evidence>
<protein>
    <submittedName>
        <fullName evidence="1">Uncharacterized protein</fullName>
    </submittedName>
</protein>